<sequence length="51" mass="4659">MSIGAIGNPCSSIGYAPAVDPLSPPLAQNGADAPQTVGASSGGGQSAGGFG</sequence>
<proteinExistence type="predicted"/>
<feature type="region of interest" description="Disordered" evidence="1">
    <location>
        <begin position="17"/>
        <end position="51"/>
    </location>
</feature>
<dbReference type="Proteomes" id="UP001438292">
    <property type="component" value="Unassembled WGS sequence"/>
</dbReference>
<protein>
    <submittedName>
        <fullName evidence="2">Uncharacterized protein</fullName>
    </submittedName>
</protein>
<keyword evidence="3" id="KW-1185">Reference proteome</keyword>
<name>A0ABV0H0V1_9NEIS</name>
<dbReference type="EMBL" id="JBDQQU010000002">
    <property type="protein sequence ID" value="MEO3953392.1"/>
    <property type="molecule type" value="Genomic_DNA"/>
</dbReference>
<evidence type="ECO:0000256" key="1">
    <source>
        <dbReference type="SAM" id="MobiDB-lite"/>
    </source>
</evidence>
<organism evidence="2 3">
    <name type="scientific">Chromobacterium piscinae</name>
    <dbReference type="NCBI Taxonomy" id="686831"/>
    <lineage>
        <taxon>Bacteria</taxon>
        <taxon>Pseudomonadati</taxon>
        <taxon>Pseudomonadota</taxon>
        <taxon>Betaproteobacteria</taxon>
        <taxon>Neisseriales</taxon>
        <taxon>Chromobacteriaceae</taxon>
        <taxon>Chromobacterium</taxon>
    </lineage>
</organism>
<dbReference type="RefSeq" id="WP_166437989.1">
    <property type="nucleotide sequence ID" value="NZ_JBDJHV010000009.1"/>
</dbReference>
<reference evidence="2 3" key="1">
    <citation type="submission" date="2024-05" db="EMBL/GenBank/DDBJ databases">
        <authorList>
            <person name="De Oliveira J.P."/>
            <person name="Noriler S.A."/>
            <person name="De Oliveira A.G."/>
            <person name="Sipoli D.S."/>
        </authorList>
    </citation>
    <scope>NUCLEOTIDE SEQUENCE [LARGE SCALE GENOMIC DNA]</scope>
    <source>
        <strain evidence="2 3">LABIM186</strain>
    </source>
</reference>
<feature type="compositionally biased region" description="Gly residues" evidence="1">
    <location>
        <begin position="40"/>
        <end position="51"/>
    </location>
</feature>
<accession>A0ABV0H0V1</accession>
<gene>
    <name evidence="2" type="ORF">ABH309_02905</name>
</gene>
<comment type="caution">
    <text evidence="2">The sequence shown here is derived from an EMBL/GenBank/DDBJ whole genome shotgun (WGS) entry which is preliminary data.</text>
</comment>
<evidence type="ECO:0000313" key="3">
    <source>
        <dbReference type="Proteomes" id="UP001438292"/>
    </source>
</evidence>
<evidence type="ECO:0000313" key="2">
    <source>
        <dbReference type="EMBL" id="MEO3953392.1"/>
    </source>
</evidence>